<feature type="chain" id="PRO_5013336756" evidence="2">
    <location>
        <begin position="43"/>
        <end position="339"/>
    </location>
</feature>
<evidence type="ECO:0000313" key="5">
    <source>
        <dbReference type="EMBL" id="SHI68122.1"/>
    </source>
</evidence>
<dbReference type="OrthoDB" id="2985529at2"/>
<dbReference type="Pfam" id="PF18962">
    <property type="entry name" value="Por_Secre_tail"/>
    <property type="match status" value="1"/>
</dbReference>
<proteinExistence type="predicted"/>
<feature type="signal peptide" evidence="2">
    <location>
        <begin position="1"/>
        <end position="42"/>
    </location>
</feature>
<protein>
    <submittedName>
        <fullName evidence="5">Por secretion system C-terminal sorting domain-containing protein</fullName>
    </submittedName>
</protein>
<keyword evidence="6" id="KW-1185">Reference proteome</keyword>
<feature type="domain" description="Alginate lyase 2" evidence="3">
    <location>
        <begin position="55"/>
        <end position="249"/>
    </location>
</feature>
<dbReference type="eggNOG" id="COG3291">
    <property type="taxonomic scope" value="Bacteria"/>
</dbReference>
<dbReference type="AlphaFoldDB" id="A0A1M6D4B9"/>
<organism evidence="5 6">
    <name type="scientific">Algibacter luteus</name>
    <dbReference type="NCBI Taxonomy" id="1178825"/>
    <lineage>
        <taxon>Bacteria</taxon>
        <taxon>Pseudomonadati</taxon>
        <taxon>Bacteroidota</taxon>
        <taxon>Flavobacteriia</taxon>
        <taxon>Flavobacteriales</taxon>
        <taxon>Flavobacteriaceae</taxon>
        <taxon>Algibacter</taxon>
    </lineage>
</organism>
<dbReference type="Proteomes" id="UP000184396">
    <property type="component" value="Unassembled WGS sequence"/>
</dbReference>
<dbReference type="Pfam" id="PF08787">
    <property type="entry name" value="Alginate_lyase2"/>
    <property type="match status" value="1"/>
</dbReference>
<evidence type="ECO:0000313" key="6">
    <source>
        <dbReference type="Proteomes" id="UP000184396"/>
    </source>
</evidence>
<dbReference type="STRING" id="1178825.SAMN05216261_1358"/>
<feature type="domain" description="Secretion system C-terminal sorting" evidence="4">
    <location>
        <begin position="269"/>
        <end position="336"/>
    </location>
</feature>
<gene>
    <name evidence="5" type="ORF">SAMN05216261_1358</name>
</gene>
<sequence>MMNFNLLQSIISKSYFRCFTLKSSLKLVLIFNAMLSISEVCAQAPSDIPKFQAFLSHCKLQAPGSNTAATNSALNSGYTHGTWFHVVDTDKILFNQTGDSQRTELRDEINWNINSADRSLHATIDIVSQTPDNYQVTILQIHDDANAGSGPNKPLLRIYKHNNKTPNNHIWAVYKTDISGNNNMHIDLGADPGGYFNVDIRLVSGKMIIDFEGVEKVNVDVSYWTFPSYWKAGVYLQDPGTATAHFDQLFTGDGTTLSKKKLEIENIKIYPNPFKDRVNIDTKSQIQDIELYNLLGKVIYKSTEVSDFEYFSGSLQSGVYILKLVSEQDRTSILKLIKQ</sequence>
<evidence type="ECO:0000256" key="1">
    <source>
        <dbReference type="ARBA" id="ARBA00022729"/>
    </source>
</evidence>
<dbReference type="GO" id="GO:0005975">
    <property type="term" value="P:carbohydrate metabolic process"/>
    <property type="evidence" value="ECO:0007669"/>
    <property type="project" value="UniProtKB-ARBA"/>
</dbReference>
<dbReference type="NCBIfam" id="TIGR04183">
    <property type="entry name" value="Por_Secre_tail"/>
    <property type="match status" value="1"/>
</dbReference>
<keyword evidence="1 2" id="KW-0732">Signal</keyword>
<dbReference type="InterPro" id="IPR026444">
    <property type="entry name" value="Secre_tail"/>
</dbReference>
<evidence type="ECO:0000259" key="3">
    <source>
        <dbReference type="Pfam" id="PF08787"/>
    </source>
</evidence>
<dbReference type="InterPro" id="IPR014895">
    <property type="entry name" value="Alginate_lyase_2"/>
</dbReference>
<reference evidence="5 6" key="1">
    <citation type="submission" date="2016-11" db="EMBL/GenBank/DDBJ databases">
        <authorList>
            <person name="Jaros S."/>
            <person name="Januszkiewicz K."/>
            <person name="Wedrychowicz H."/>
        </authorList>
    </citation>
    <scope>NUCLEOTIDE SEQUENCE [LARGE SCALE GENOMIC DNA]</scope>
    <source>
        <strain evidence="5 6">CGMCC 1.12213</strain>
    </source>
</reference>
<evidence type="ECO:0000256" key="2">
    <source>
        <dbReference type="SAM" id="SignalP"/>
    </source>
</evidence>
<accession>A0A1M6D4B9</accession>
<dbReference type="InterPro" id="IPR013320">
    <property type="entry name" value="ConA-like_dom_sf"/>
</dbReference>
<dbReference type="EMBL" id="FQYK01000003">
    <property type="protein sequence ID" value="SHI68122.1"/>
    <property type="molecule type" value="Genomic_DNA"/>
</dbReference>
<dbReference type="Gene3D" id="2.60.120.200">
    <property type="match status" value="1"/>
</dbReference>
<name>A0A1M6D4B9_9FLAO</name>
<dbReference type="SUPFAM" id="SSF49899">
    <property type="entry name" value="Concanavalin A-like lectins/glucanases"/>
    <property type="match status" value="1"/>
</dbReference>
<dbReference type="GO" id="GO:0004553">
    <property type="term" value="F:hydrolase activity, hydrolyzing O-glycosyl compounds"/>
    <property type="evidence" value="ECO:0007669"/>
    <property type="project" value="UniProtKB-ARBA"/>
</dbReference>
<evidence type="ECO:0000259" key="4">
    <source>
        <dbReference type="Pfam" id="PF18962"/>
    </source>
</evidence>